<dbReference type="EC" id="2.7.1.23" evidence="8"/>
<evidence type="ECO:0000256" key="3">
    <source>
        <dbReference type="ARBA" id="ARBA00022777"/>
    </source>
</evidence>
<dbReference type="PANTHER" id="PTHR20275">
    <property type="entry name" value="NAD KINASE"/>
    <property type="match status" value="1"/>
</dbReference>
<dbReference type="Gene3D" id="2.60.200.30">
    <property type="entry name" value="Probable inorganic polyphosphate/atp-NAD kinase, domain 2"/>
    <property type="match status" value="1"/>
</dbReference>
<dbReference type="HOGENOM" id="CLU_008831_0_1_6"/>
<protein>
    <recommendedName>
        <fullName evidence="8">NAD kinase</fullName>
        <ecNumber evidence="8">2.7.1.23</ecNumber>
    </recommendedName>
    <alternativeName>
        <fullName evidence="8">ATP-dependent NAD kinase</fullName>
    </alternativeName>
</protein>
<feature type="binding site" evidence="8">
    <location>
        <position position="163"/>
    </location>
    <ligand>
        <name>NAD(+)</name>
        <dbReference type="ChEBI" id="CHEBI:57540"/>
    </ligand>
</feature>
<dbReference type="InterPro" id="IPR017437">
    <property type="entry name" value="ATP-NAD_kinase_PpnK-typ_C"/>
</dbReference>
<feature type="binding site" evidence="8">
    <location>
        <begin position="78"/>
        <end position="79"/>
    </location>
    <ligand>
        <name>NAD(+)</name>
        <dbReference type="ChEBI" id="CHEBI:57540"/>
    </ligand>
</feature>
<keyword evidence="3 8" id="KW-0418">Kinase</keyword>
<keyword evidence="8" id="KW-0963">Cytoplasm</keyword>
<dbReference type="HAMAP" id="MF_00361">
    <property type="entry name" value="NAD_kinase"/>
    <property type="match status" value="1"/>
</dbReference>
<dbReference type="EMBL" id="AAOE01000004">
    <property type="protein sequence ID" value="EAR10527.1"/>
    <property type="molecule type" value="Genomic_DNA"/>
</dbReference>
<reference evidence="9 10" key="1">
    <citation type="submission" date="2006-02" db="EMBL/GenBank/DDBJ databases">
        <authorList>
            <person name="Pinhassi J."/>
            <person name="Pedros-Alio C."/>
            <person name="Ferriera S."/>
            <person name="Johnson J."/>
            <person name="Kravitz S."/>
            <person name="Halpern A."/>
            <person name="Remington K."/>
            <person name="Beeson K."/>
            <person name="Tran B."/>
            <person name="Rogers Y.-H."/>
            <person name="Friedman R."/>
            <person name="Venter J.C."/>
        </authorList>
    </citation>
    <scope>NUCLEOTIDE SEQUENCE [LARGE SCALE GENOMIC DNA]</scope>
    <source>
        <strain evidence="9 10">MED297</strain>
    </source>
</reference>
<keyword evidence="1 8" id="KW-0808">Transferase</keyword>
<dbReference type="FunFam" id="2.60.200.30:FF:000009">
    <property type="entry name" value="Poly(P)/ATP NAD kinase"/>
    <property type="match status" value="1"/>
</dbReference>
<evidence type="ECO:0000256" key="4">
    <source>
        <dbReference type="ARBA" id="ARBA00022840"/>
    </source>
</evidence>
<organism evidence="9 10">
    <name type="scientific">Reinekea blandensis MED297</name>
    <dbReference type="NCBI Taxonomy" id="314283"/>
    <lineage>
        <taxon>Bacteria</taxon>
        <taxon>Pseudomonadati</taxon>
        <taxon>Pseudomonadota</taxon>
        <taxon>Gammaproteobacteria</taxon>
        <taxon>Oceanospirillales</taxon>
        <taxon>Saccharospirillaceae</taxon>
        <taxon>Reinekea</taxon>
    </lineage>
</organism>
<evidence type="ECO:0000313" key="9">
    <source>
        <dbReference type="EMBL" id="EAR10527.1"/>
    </source>
</evidence>
<comment type="catalytic activity">
    <reaction evidence="7 8">
        <text>NAD(+) + ATP = ADP + NADP(+) + H(+)</text>
        <dbReference type="Rhea" id="RHEA:18629"/>
        <dbReference type="ChEBI" id="CHEBI:15378"/>
        <dbReference type="ChEBI" id="CHEBI:30616"/>
        <dbReference type="ChEBI" id="CHEBI:57540"/>
        <dbReference type="ChEBI" id="CHEBI:58349"/>
        <dbReference type="ChEBI" id="CHEBI:456216"/>
        <dbReference type="EC" id="2.7.1.23"/>
    </reaction>
</comment>
<dbReference type="InterPro" id="IPR002504">
    <property type="entry name" value="NADK"/>
</dbReference>
<keyword evidence="6 8" id="KW-0520">NAD</keyword>
<feature type="binding site" evidence="8">
    <location>
        <position position="182"/>
    </location>
    <ligand>
        <name>NAD(+)</name>
        <dbReference type="ChEBI" id="CHEBI:57540"/>
    </ligand>
</feature>
<evidence type="ECO:0000256" key="5">
    <source>
        <dbReference type="ARBA" id="ARBA00022857"/>
    </source>
</evidence>
<evidence type="ECO:0000256" key="8">
    <source>
        <dbReference type="HAMAP-Rule" id="MF_00361"/>
    </source>
</evidence>
<evidence type="ECO:0000256" key="7">
    <source>
        <dbReference type="ARBA" id="ARBA00047925"/>
    </source>
</evidence>
<dbReference type="Pfam" id="PF01513">
    <property type="entry name" value="NAD_kinase"/>
    <property type="match status" value="1"/>
</dbReference>
<dbReference type="GO" id="GO:0005737">
    <property type="term" value="C:cytoplasm"/>
    <property type="evidence" value="ECO:0007669"/>
    <property type="project" value="UniProtKB-SubCell"/>
</dbReference>
<dbReference type="GO" id="GO:0003951">
    <property type="term" value="F:NAD+ kinase activity"/>
    <property type="evidence" value="ECO:0007669"/>
    <property type="project" value="UniProtKB-UniRule"/>
</dbReference>
<evidence type="ECO:0000256" key="2">
    <source>
        <dbReference type="ARBA" id="ARBA00022741"/>
    </source>
</evidence>
<accession>A4BC42</accession>
<dbReference type="Proteomes" id="UP000005953">
    <property type="component" value="Unassembled WGS sequence"/>
</dbReference>
<name>A4BC42_9GAMM</name>
<evidence type="ECO:0000313" key="10">
    <source>
        <dbReference type="Proteomes" id="UP000005953"/>
    </source>
</evidence>
<dbReference type="GO" id="GO:0005524">
    <property type="term" value="F:ATP binding"/>
    <property type="evidence" value="ECO:0007669"/>
    <property type="project" value="UniProtKB-KW"/>
</dbReference>
<comment type="subcellular location">
    <subcellularLocation>
        <location evidence="8">Cytoplasm</location>
    </subcellularLocation>
</comment>
<proteinExistence type="inferred from homology"/>
<comment type="similarity">
    <text evidence="8">Belongs to the NAD kinase family.</text>
</comment>
<comment type="caution">
    <text evidence="8">Lacks conserved residue(s) required for the propagation of feature annotation.</text>
</comment>
<sequence>MTTTKLAANFHKIGIVGRLESRSVEQSVRRLQQKLKEHHKEYCIEQSLADAMEDFSCPAKDRHALGAWADLIIVVGGDGTFLGAARDVAHYEVPMLGINRGRLGFLTDIMPSEMEAGIDAVFAGDFQLEDRFLLRAQVHREGSVVAEDCALNDVVLHPGQSIRMIEFDLYIDDQFVYSQKSDGLIVSTPTGSTAYALSAGGPLVHPSMHALVLVPMFPHSLNNRPIVVGAQANLCIRIGHKNNLPPHVSLDAQNHLELQHGDELHITKYPYSVRLIHLQGHNYFETCRTKLGWGNRIENNEHEAEE</sequence>
<dbReference type="GO" id="GO:0019674">
    <property type="term" value="P:NAD+ metabolic process"/>
    <property type="evidence" value="ECO:0007669"/>
    <property type="project" value="InterPro"/>
</dbReference>
<comment type="caution">
    <text evidence="9">The sequence shown here is derived from an EMBL/GenBank/DDBJ whole genome shotgun (WGS) entry which is preliminary data.</text>
</comment>
<feature type="binding site" evidence="8">
    <location>
        <position position="180"/>
    </location>
    <ligand>
        <name>NAD(+)</name>
        <dbReference type="ChEBI" id="CHEBI:57540"/>
    </ligand>
</feature>
<dbReference type="GO" id="GO:0051287">
    <property type="term" value="F:NAD binding"/>
    <property type="evidence" value="ECO:0007669"/>
    <property type="project" value="UniProtKB-ARBA"/>
</dbReference>
<dbReference type="RefSeq" id="WP_008046871.1">
    <property type="nucleotide sequence ID" value="NZ_CH724153.1"/>
</dbReference>
<dbReference type="Pfam" id="PF20143">
    <property type="entry name" value="NAD_kinase_C"/>
    <property type="match status" value="1"/>
</dbReference>
<keyword evidence="2 8" id="KW-0547">Nucleotide-binding</keyword>
<dbReference type="STRING" id="314283.MED297_01860"/>
<dbReference type="OrthoDB" id="9774737at2"/>
<feature type="active site" description="Proton acceptor" evidence="8">
    <location>
        <position position="78"/>
    </location>
</feature>
<keyword evidence="5 8" id="KW-0521">NADP</keyword>
<gene>
    <name evidence="8" type="primary">nadK</name>
    <name evidence="9" type="ORF">MED297_01860</name>
</gene>
<dbReference type="Gene3D" id="3.40.50.10330">
    <property type="entry name" value="Probable inorganic polyphosphate/atp-NAD kinase, domain 1"/>
    <property type="match status" value="1"/>
</dbReference>
<dbReference type="InterPro" id="IPR016064">
    <property type="entry name" value="NAD/diacylglycerol_kinase_sf"/>
</dbReference>
<dbReference type="SUPFAM" id="SSF111331">
    <property type="entry name" value="NAD kinase/diacylglycerol kinase-like"/>
    <property type="match status" value="1"/>
</dbReference>
<dbReference type="GO" id="GO:0046872">
    <property type="term" value="F:metal ion binding"/>
    <property type="evidence" value="ECO:0007669"/>
    <property type="project" value="UniProtKB-UniRule"/>
</dbReference>
<evidence type="ECO:0000256" key="1">
    <source>
        <dbReference type="ARBA" id="ARBA00022679"/>
    </source>
</evidence>
<dbReference type="PANTHER" id="PTHR20275:SF0">
    <property type="entry name" value="NAD KINASE"/>
    <property type="match status" value="1"/>
</dbReference>
<keyword evidence="10" id="KW-1185">Reference proteome</keyword>
<comment type="function">
    <text evidence="8">Involved in the regulation of the intracellular balance of NAD and NADP, and is a key enzyme in the biosynthesis of NADP. Catalyzes specifically the phosphorylation on 2'-hydroxyl of the adenosine moiety of NAD to yield NADP.</text>
</comment>
<evidence type="ECO:0000256" key="6">
    <source>
        <dbReference type="ARBA" id="ARBA00023027"/>
    </source>
</evidence>
<feature type="binding site" evidence="8">
    <location>
        <begin position="193"/>
        <end position="198"/>
    </location>
    <ligand>
        <name>NAD(+)</name>
        <dbReference type="ChEBI" id="CHEBI:57540"/>
    </ligand>
</feature>
<dbReference type="GO" id="GO:0006741">
    <property type="term" value="P:NADP+ biosynthetic process"/>
    <property type="evidence" value="ECO:0007669"/>
    <property type="project" value="UniProtKB-UniRule"/>
</dbReference>
<dbReference type="NCBIfam" id="NF002306">
    <property type="entry name" value="PRK01231.1"/>
    <property type="match status" value="1"/>
</dbReference>
<dbReference type="InterPro" id="IPR017438">
    <property type="entry name" value="ATP-NAD_kinase_N"/>
</dbReference>
<feature type="binding site" evidence="8">
    <location>
        <position position="253"/>
    </location>
    <ligand>
        <name>NAD(+)</name>
        <dbReference type="ChEBI" id="CHEBI:57540"/>
    </ligand>
</feature>
<keyword evidence="4 8" id="KW-0067">ATP-binding</keyword>
<dbReference type="AlphaFoldDB" id="A4BC42"/>
<feature type="binding site" evidence="8">
    <location>
        <begin position="152"/>
        <end position="153"/>
    </location>
    <ligand>
        <name>NAD(+)</name>
        <dbReference type="ChEBI" id="CHEBI:57540"/>
    </ligand>
</feature>
<comment type="cofactor">
    <cofactor evidence="8">
        <name>a divalent metal cation</name>
        <dbReference type="ChEBI" id="CHEBI:60240"/>
    </cofactor>
</comment>